<protein>
    <submittedName>
        <fullName evidence="1">Uncharacterized protein</fullName>
    </submittedName>
</protein>
<evidence type="ECO:0000313" key="1">
    <source>
        <dbReference type="EMBL" id="AOT23427.1"/>
    </source>
</evidence>
<organism evidence="1 2">
    <name type="scientific">Escherichia phage ESCO5</name>
    <dbReference type="NCBI Taxonomy" id="1897495"/>
    <lineage>
        <taxon>Viruses</taxon>
        <taxon>Duplodnaviria</taxon>
        <taxon>Heunggongvirae</taxon>
        <taxon>Uroviricota</taxon>
        <taxon>Caudoviricetes</taxon>
        <taxon>Stephanstirmvirinae</taxon>
        <taxon>Phapecoctavirus</taxon>
        <taxon>Phapecoctavirus ESCO5</taxon>
        <taxon>Escherichia virus ESCO5</taxon>
    </lineage>
</organism>
<reference evidence="1 2" key="1">
    <citation type="submission" date="2017-02" db="EMBL/GenBank/DDBJ databases">
        <title>Complete genome sequence of two Escherichia coli phages, vB_EcoM_ ESCO5 and vB_EcoM_ESCO13, which are related to phAPEC8.</title>
        <authorList>
            <person name="Trotereau A."/>
            <person name="Gonnet M."/>
            <person name="Viardot A."/>
            <person name="Lalmanach A.-C."/>
            <person name="Guabiraba R."/>
            <person name="Chanteloup N."/>
            <person name="Schouler C."/>
        </authorList>
    </citation>
    <scope>NUCLEOTIDE SEQUENCE [LARGE SCALE GENOMIC DNA]</scope>
</reference>
<dbReference type="Proteomes" id="UP000223130">
    <property type="component" value="Segment"/>
</dbReference>
<gene>
    <name evidence="1" type="ORF">ESCO5_00148</name>
</gene>
<dbReference type="EMBL" id="KX664695">
    <property type="protein sequence ID" value="AOT23427.1"/>
    <property type="molecule type" value="Genomic_DNA"/>
</dbReference>
<keyword evidence="2" id="KW-1185">Reference proteome</keyword>
<name>A0A1D8EQV3_9CAUD</name>
<accession>A0A1D8EQV3</accession>
<proteinExistence type="predicted"/>
<sequence>MIPVAGWVVLATLNGNVTVETKTIFKAPEDCYNSLVTWPRDDDDKAEYQCFYIEGNPVEFEVKVKEEK</sequence>
<evidence type="ECO:0000313" key="2">
    <source>
        <dbReference type="Proteomes" id="UP000223130"/>
    </source>
</evidence>